<evidence type="ECO:0000313" key="2">
    <source>
        <dbReference type="Proteomes" id="UP000663720"/>
    </source>
</evidence>
<evidence type="ECO:0000313" key="1">
    <source>
        <dbReference type="EMBL" id="QTA80525.1"/>
    </source>
</evidence>
<reference evidence="1" key="1">
    <citation type="journal article" date="2021" name="Microb. Physiol.">
        <title>Proteogenomic Insights into the Physiology of Marine, Sulfate-Reducing, Filamentous Desulfonema limicola and Desulfonema magnum.</title>
        <authorList>
            <person name="Schnaars V."/>
            <person name="Wohlbrand L."/>
            <person name="Scheve S."/>
            <person name="Hinrichs C."/>
            <person name="Reinhardt R."/>
            <person name="Rabus R."/>
        </authorList>
    </citation>
    <scope>NUCLEOTIDE SEQUENCE</scope>
    <source>
        <strain evidence="1">5ac10</strain>
    </source>
</reference>
<dbReference type="Proteomes" id="UP000663720">
    <property type="component" value="Chromosome"/>
</dbReference>
<protein>
    <submittedName>
        <fullName evidence="1">Uncharacterized protein</fullName>
    </submittedName>
</protein>
<accession>A0A975B8G7</accession>
<dbReference type="EMBL" id="CP061799">
    <property type="protein sequence ID" value="QTA80525.1"/>
    <property type="molecule type" value="Genomic_DNA"/>
</dbReference>
<gene>
    <name evidence="1" type="ORF">dnl_28300</name>
</gene>
<name>A0A975B8G7_9BACT</name>
<organism evidence="1 2">
    <name type="scientific">Desulfonema limicola</name>
    <dbReference type="NCBI Taxonomy" id="45656"/>
    <lineage>
        <taxon>Bacteria</taxon>
        <taxon>Pseudomonadati</taxon>
        <taxon>Thermodesulfobacteriota</taxon>
        <taxon>Desulfobacteria</taxon>
        <taxon>Desulfobacterales</taxon>
        <taxon>Desulfococcaceae</taxon>
        <taxon>Desulfonema</taxon>
    </lineage>
</organism>
<proteinExistence type="predicted"/>
<keyword evidence="2" id="KW-1185">Reference proteome</keyword>
<dbReference type="KEGG" id="dli:dnl_28300"/>
<dbReference type="AlphaFoldDB" id="A0A975B8G7"/>
<dbReference type="RefSeq" id="WP_207692170.1">
    <property type="nucleotide sequence ID" value="NZ_CP061799.1"/>
</dbReference>
<sequence length="242" mass="27821">MPKPDIETHKKDIIMQLQEAGQKGLTKTSLNIKSSLKIKAFKELENSKAIVNLGTSRKTFYVLQEFNKPLEIAYELIETRLRRDIIEILSKSKINNMTKTAPSAVKKKIDEAVKILVNNNRLLKVKQGKNFLFLYVPAILHHLPEENVCNENPEHIKTLTRQQVLDAYKKVSQQTGFSNIEIYELKKALDVPVETLKNFIIEQNKQGDIILTKGDWSLYSREIRSAAVQIDGISYLLIRFKD</sequence>